<comment type="subcellular location">
    <subcellularLocation>
        <location evidence="7 8">Cytoplasm</location>
    </subcellularLocation>
</comment>
<gene>
    <name evidence="7" type="primary">murE</name>
    <name evidence="12" type="ORF">ACFO4O_09010</name>
</gene>
<dbReference type="Gene3D" id="3.40.1390.10">
    <property type="entry name" value="MurE/MurF, N-terminal domain"/>
    <property type="match status" value="1"/>
</dbReference>
<name>A0ABV9LXW7_9ALTE</name>
<keyword evidence="5 7" id="KW-0131">Cell cycle</keyword>
<evidence type="ECO:0000256" key="3">
    <source>
        <dbReference type="ARBA" id="ARBA00022960"/>
    </source>
</evidence>
<feature type="binding site" evidence="7">
    <location>
        <position position="47"/>
    </location>
    <ligand>
        <name>UDP-N-acetyl-alpha-D-muramoyl-L-alanyl-D-glutamate</name>
        <dbReference type="ChEBI" id="CHEBI:83900"/>
    </ligand>
</feature>
<dbReference type="InterPro" id="IPR013221">
    <property type="entry name" value="Mur_ligase_cen"/>
</dbReference>
<comment type="caution">
    <text evidence="7">Lacks conserved residue(s) required for the propagation of feature annotation.</text>
</comment>
<comment type="cofactor">
    <cofactor evidence="7">
        <name>Mg(2+)</name>
        <dbReference type="ChEBI" id="CHEBI:18420"/>
    </cofactor>
</comment>
<feature type="domain" description="Mur ligase central" evidence="11">
    <location>
        <begin position="134"/>
        <end position="385"/>
    </location>
</feature>
<dbReference type="InterPro" id="IPR004101">
    <property type="entry name" value="Mur_ligase_C"/>
</dbReference>
<feature type="binding site" evidence="7">
    <location>
        <position position="49"/>
    </location>
    <ligand>
        <name>UDP-N-acetyl-alpha-D-muramoyl-L-alanyl-D-glutamate</name>
        <dbReference type="ChEBI" id="CHEBI:83900"/>
    </ligand>
</feature>
<feature type="binding site" evidence="7">
    <location>
        <position position="248"/>
    </location>
    <ligand>
        <name>UDP-N-acetyl-alpha-D-muramoyl-L-alanyl-D-glutamate</name>
        <dbReference type="ChEBI" id="CHEBI:83900"/>
    </ligand>
</feature>
<dbReference type="InterPro" id="IPR035911">
    <property type="entry name" value="MurE/MurF_N"/>
</dbReference>
<organism evidence="12 13">
    <name type="scientific">Glaciecola siphonariae</name>
    <dbReference type="NCBI Taxonomy" id="521012"/>
    <lineage>
        <taxon>Bacteria</taxon>
        <taxon>Pseudomonadati</taxon>
        <taxon>Pseudomonadota</taxon>
        <taxon>Gammaproteobacteria</taxon>
        <taxon>Alteromonadales</taxon>
        <taxon>Alteromonadaceae</taxon>
        <taxon>Glaciecola</taxon>
    </lineage>
</organism>
<evidence type="ECO:0000256" key="6">
    <source>
        <dbReference type="ARBA" id="ARBA00023316"/>
    </source>
</evidence>
<dbReference type="EMBL" id="JBHSGU010000002">
    <property type="protein sequence ID" value="MFC4700293.1"/>
    <property type="molecule type" value="Genomic_DNA"/>
</dbReference>
<accession>A0ABV9LXW7</accession>
<dbReference type="Proteomes" id="UP001595897">
    <property type="component" value="Unassembled WGS sequence"/>
</dbReference>
<keyword evidence="7 12" id="KW-0436">Ligase</keyword>
<keyword evidence="3 7" id="KW-0133">Cell shape</keyword>
<feature type="binding site" evidence="7">
    <location>
        <begin position="136"/>
        <end position="142"/>
    </location>
    <ligand>
        <name>ATP</name>
        <dbReference type="ChEBI" id="CHEBI:30616"/>
    </ligand>
</feature>
<keyword evidence="7" id="KW-0547">Nucleotide-binding</keyword>
<evidence type="ECO:0000256" key="7">
    <source>
        <dbReference type="HAMAP-Rule" id="MF_00208"/>
    </source>
</evidence>
<feature type="binding site" evidence="7">
    <location>
        <position position="242"/>
    </location>
    <ligand>
        <name>UDP-N-acetyl-alpha-D-muramoyl-L-alanyl-D-glutamate</name>
        <dbReference type="ChEBI" id="CHEBI:83900"/>
    </ligand>
</feature>
<dbReference type="Gene3D" id="3.40.1190.10">
    <property type="entry name" value="Mur-like, catalytic domain"/>
    <property type="match status" value="1"/>
</dbReference>
<keyword evidence="7" id="KW-0963">Cytoplasm</keyword>
<evidence type="ECO:0000259" key="10">
    <source>
        <dbReference type="Pfam" id="PF02875"/>
    </source>
</evidence>
<feature type="domain" description="Mur ligase N-terminal catalytic" evidence="9">
    <location>
        <begin position="42"/>
        <end position="89"/>
    </location>
</feature>
<keyword evidence="4 7" id="KW-0573">Peptidoglycan synthesis</keyword>
<evidence type="ECO:0000313" key="13">
    <source>
        <dbReference type="Proteomes" id="UP001595897"/>
    </source>
</evidence>
<dbReference type="SUPFAM" id="SSF53244">
    <property type="entry name" value="MurD-like peptide ligases, peptide-binding domain"/>
    <property type="match status" value="1"/>
</dbReference>
<comment type="pathway">
    <text evidence="7 8">Cell wall biogenesis; peptidoglycan biosynthesis.</text>
</comment>
<evidence type="ECO:0000256" key="1">
    <source>
        <dbReference type="ARBA" id="ARBA00005898"/>
    </source>
</evidence>
<evidence type="ECO:0000259" key="9">
    <source>
        <dbReference type="Pfam" id="PF01225"/>
    </source>
</evidence>
<proteinExistence type="inferred from homology"/>
<protein>
    <recommendedName>
        <fullName evidence="7">UDP-N-acetylmuramyl-tripeptide synthetase</fullName>
        <ecNumber evidence="7">6.3.2.-</ecNumber>
    </recommendedName>
    <alternativeName>
        <fullName evidence="7">UDP-MurNAc-tripeptide synthetase</fullName>
    </alternativeName>
</protein>
<dbReference type="Pfam" id="PF02875">
    <property type="entry name" value="Mur_ligase_C"/>
    <property type="match status" value="1"/>
</dbReference>
<dbReference type="EC" id="6.3.2.-" evidence="7"/>
<dbReference type="SUPFAM" id="SSF53623">
    <property type="entry name" value="MurD-like peptide ligases, catalytic domain"/>
    <property type="match status" value="2"/>
</dbReference>
<dbReference type="HAMAP" id="MF_00208">
    <property type="entry name" value="MurE"/>
    <property type="match status" value="1"/>
</dbReference>
<dbReference type="RefSeq" id="WP_382407586.1">
    <property type="nucleotide sequence ID" value="NZ_JBHSGU010000002.1"/>
</dbReference>
<comment type="function">
    <text evidence="7">Catalyzes the addition of an amino acid to the nucleotide precursor UDP-N-acetylmuramoyl-L-alanyl-D-glutamate (UMAG) in the biosynthesis of bacterial cell-wall peptidoglycan.</text>
</comment>
<evidence type="ECO:0000256" key="5">
    <source>
        <dbReference type="ARBA" id="ARBA00023306"/>
    </source>
</evidence>
<sequence length="572" mass="62002">MSRWSENFMLLDDIRFSQASLCAALPALTVTPDALLPNAMKIDDIGLDSRQVNEKKAFIALAGSQSDGFHYIDNAIENASPLVFCEREPSAELKQKACMLGASIVTVDGLAEKLPAFLSVLYAPLNTTPSITAVTGTNGKTSVAFLYAQLSLATRQRSASLGTLGLNIVSVNNLSSKTNFKKDSFQADASHQAQLAAKVDAPRFINEHFELGVNTTCDIVSHYKLLRLLAQQHVENYCLEASSHGLEQKRLAGLPIRSAIFTNLTQDHLDYHGSMAQYAQAKRGLLLFSSLNHLVLNADDAESSNWANALAARDLAQASKVQTLWYGLQKSSLPANAQHYCIAQNIHCTPGGIEFTIDSSFGSAKVKAPLLGEFNVLNILAAFGAHLLQGADFEALSAQISQLEGVPGRMELFKPSAVNASLGHKTHGNFIVDYAHTPDALAQSLKAARRHTRGKLLCVFGCGGDRDKTKRPVMGAAAAKHADILVLTQDNSRTEQPQTIVNEIMTGIPNDAKVHVELDREQAVKWAWKCSGADDLVLLAGKGHETYLEINNQRLAYDERALVQRICAEAAL</sequence>
<comment type="similarity">
    <text evidence="1 7">Belongs to the MurCDEF family. MurE subfamily.</text>
</comment>
<evidence type="ECO:0000313" key="12">
    <source>
        <dbReference type="EMBL" id="MFC4700293.1"/>
    </source>
</evidence>
<dbReference type="InterPro" id="IPR036615">
    <property type="entry name" value="Mur_ligase_C_dom_sf"/>
</dbReference>
<dbReference type="Pfam" id="PF01225">
    <property type="entry name" value="Mur_ligase"/>
    <property type="match status" value="1"/>
</dbReference>
<reference evidence="13" key="1">
    <citation type="journal article" date="2019" name="Int. J. Syst. Evol. Microbiol.">
        <title>The Global Catalogue of Microorganisms (GCM) 10K type strain sequencing project: providing services to taxonomists for standard genome sequencing and annotation.</title>
        <authorList>
            <consortium name="The Broad Institute Genomics Platform"/>
            <consortium name="The Broad Institute Genome Sequencing Center for Infectious Disease"/>
            <person name="Wu L."/>
            <person name="Ma J."/>
        </authorList>
    </citation>
    <scope>NUCLEOTIDE SEQUENCE [LARGE SCALE GENOMIC DNA]</scope>
    <source>
        <strain evidence="13">KACC 12507</strain>
    </source>
</reference>
<dbReference type="Gene3D" id="3.90.190.20">
    <property type="entry name" value="Mur ligase, C-terminal domain"/>
    <property type="match status" value="1"/>
</dbReference>
<dbReference type="PANTHER" id="PTHR23135">
    <property type="entry name" value="MUR LIGASE FAMILY MEMBER"/>
    <property type="match status" value="1"/>
</dbReference>
<keyword evidence="7" id="KW-0460">Magnesium</keyword>
<dbReference type="PANTHER" id="PTHR23135:SF4">
    <property type="entry name" value="UDP-N-ACETYLMURAMOYL-L-ALANYL-D-GLUTAMATE--2,6-DIAMINOPIMELATE LIGASE MURE HOMOLOG, CHLOROPLASTIC"/>
    <property type="match status" value="1"/>
</dbReference>
<comment type="caution">
    <text evidence="12">The sequence shown here is derived from an EMBL/GenBank/DDBJ whole genome shotgun (WGS) entry which is preliminary data.</text>
</comment>
<dbReference type="InterPro" id="IPR036565">
    <property type="entry name" value="Mur-like_cat_sf"/>
</dbReference>
<evidence type="ECO:0000256" key="8">
    <source>
        <dbReference type="RuleBase" id="RU004135"/>
    </source>
</evidence>
<feature type="domain" description="Mur ligase C-terminal" evidence="10">
    <location>
        <begin position="427"/>
        <end position="543"/>
    </location>
</feature>
<feature type="binding site" evidence="7">
    <location>
        <position position="250"/>
    </location>
    <ligand>
        <name>UDP-N-acetyl-alpha-D-muramoyl-L-alanyl-D-glutamate</name>
        <dbReference type="ChEBI" id="CHEBI:83900"/>
    </ligand>
</feature>
<keyword evidence="6 7" id="KW-0961">Cell wall biogenesis/degradation</keyword>
<dbReference type="InterPro" id="IPR000713">
    <property type="entry name" value="Mur_ligase_N"/>
</dbReference>
<dbReference type="GO" id="GO:0008765">
    <property type="term" value="F:UDP-N-acetylmuramoylalanyl-D-glutamate-2,6-diaminopimelate ligase activity"/>
    <property type="evidence" value="ECO:0007669"/>
    <property type="project" value="UniProtKB-EC"/>
</dbReference>
<dbReference type="Pfam" id="PF08245">
    <property type="entry name" value="Mur_ligase_M"/>
    <property type="match status" value="1"/>
</dbReference>
<evidence type="ECO:0000256" key="2">
    <source>
        <dbReference type="ARBA" id="ARBA00022618"/>
    </source>
</evidence>
<dbReference type="SUPFAM" id="SSF63418">
    <property type="entry name" value="MurE/MurF N-terminal domain"/>
    <property type="match status" value="1"/>
</dbReference>
<keyword evidence="2 7" id="KW-0132">Cell division</keyword>
<feature type="modified residue" description="N6-carboxylysine" evidence="7">
    <location>
        <position position="282"/>
    </location>
</feature>
<evidence type="ECO:0000256" key="4">
    <source>
        <dbReference type="ARBA" id="ARBA00022984"/>
    </source>
</evidence>
<keyword evidence="13" id="KW-1185">Reference proteome</keyword>
<dbReference type="InterPro" id="IPR005761">
    <property type="entry name" value="UDP-N-AcMur-Glu-dNH2Pim_ligase"/>
</dbReference>
<comment type="PTM">
    <text evidence="7">Carboxylation is probably crucial for Mg(2+) binding and, consequently, for the gamma-phosphate positioning of ATP.</text>
</comment>
<keyword evidence="7" id="KW-0067">ATP-binding</keyword>
<evidence type="ECO:0000259" key="11">
    <source>
        <dbReference type="Pfam" id="PF08245"/>
    </source>
</evidence>
<feature type="binding site" evidence="7">
    <location>
        <begin position="215"/>
        <end position="216"/>
    </location>
    <ligand>
        <name>UDP-N-acetyl-alpha-D-muramoyl-L-alanyl-D-glutamate</name>
        <dbReference type="ChEBI" id="CHEBI:83900"/>
    </ligand>
</feature>
<dbReference type="NCBIfam" id="TIGR01085">
    <property type="entry name" value="murE"/>
    <property type="match status" value="1"/>
</dbReference>